<organism evidence="1 2">
    <name type="scientific">Mesorhizobium australicum</name>
    <dbReference type="NCBI Taxonomy" id="536018"/>
    <lineage>
        <taxon>Bacteria</taxon>
        <taxon>Pseudomonadati</taxon>
        <taxon>Pseudomonadota</taxon>
        <taxon>Alphaproteobacteria</taxon>
        <taxon>Hyphomicrobiales</taxon>
        <taxon>Phyllobacteriaceae</taxon>
        <taxon>Mesorhizobium</taxon>
    </lineage>
</organism>
<protein>
    <submittedName>
        <fullName evidence="1">Uncharacterized protein</fullName>
    </submittedName>
</protein>
<dbReference type="Proteomes" id="UP001480082">
    <property type="component" value="Unassembled WGS sequence"/>
</dbReference>
<accession>A0ACC6T8K6</accession>
<gene>
    <name evidence="1" type="ORF">NKI81_30925</name>
</gene>
<name>A0ACC6T8K6_9HYPH</name>
<reference evidence="1 2" key="1">
    <citation type="journal article" date="2024" name="Proc. Natl. Acad. Sci. U.S.A.">
        <title>The evolutionary genomics of adaptation to stress in wild rhizobium bacteria.</title>
        <authorList>
            <person name="Kehlet-Delgado H."/>
            <person name="Montoya A.P."/>
            <person name="Jensen K.T."/>
            <person name="Wendlandt C.E."/>
            <person name="Dexheimer C."/>
            <person name="Roberts M."/>
            <person name="Torres Martinez L."/>
            <person name="Friesen M.L."/>
            <person name="Griffitts J.S."/>
            <person name="Porter S.S."/>
        </authorList>
    </citation>
    <scope>NUCLEOTIDE SEQUENCE [LARGE SCALE GENOMIC DNA]</scope>
    <source>
        <strain evidence="1 2">M0468</strain>
    </source>
</reference>
<evidence type="ECO:0000313" key="2">
    <source>
        <dbReference type="Proteomes" id="UP001480082"/>
    </source>
</evidence>
<comment type="caution">
    <text evidence="1">The sequence shown here is derived from an EMBL/GenBank/DDBJ whole genome shotgun (WGS) entry which is preliminary data.</text>
</comment>
<sequence length="270" mass="30233">MLKRVSLTAPPKSLLSAPIELAGDWGHMLPRAADQVVERMRHACLDGVRLVSDRQPTRLRVDEHTSGPPSVWLHPDGSSMAWIIVDIGERDWSKLAYQFGHELGHVLCNSWQPDAKPAPPCQWLEEAMVEAFSLRGLGRLAPSWKEAPPFAGDNAFGDAIARYRQDIIDRYTTLVDSQGLAHDAVAWYADHRSEIEMPALNPFAQAMSLTILAEYERTPDCVEALGALNRWPGRTGIPIADYLKRWEASCTELQASPRLPLRLRELLRIA</sequence>
<proteinExistence type="predicted"/>
<keyword evidence="2" id="KW-1185">Reference proteome</keyword>
<evidence type="ECO:0000313" key="1">
    <source>
        <dbReference type="EMBL" id="MER9288265.1"/>
    </source>
</evidence>
<dbReference type="EMBL" id="JAMYRI010000032">
    <property type="protein sequence ID" value="MER9288265.1"/>
    <property type="molecule type" value="Genomic_DNA"/>
</dbReference>